<sequence>MGIRKPAVSAQEARRLATGQSARSFQESMLASSNPRVAIAPIEPTSRQTGDRTVPSQALPARRTVLLANERHDEDPKVQVFLSAALPARGISATFDALSAESRPARALQLILRRALDDYELMLSNGSFAEIAQAYSVEEPLSIVATSRMMPRRLVDIALAHFDPLGFNSARAFGRKLASSALCIFFNNEKKVTHRQR</sequence>
<proteinExistence type="predicted"/>
<feature type="region of interest" description="Disordered" evidence="1">
    <location>
        <begin position="1"/>
        <end position="21"/>
    </location>
</feature>
<dbReference type="Pfam" id="PF07181">
    <property type="entry name" value="VirC2"/>
    <property type="match status" value="1"/>
</dbReference>
<dbReference type="AlphaFoldDB" id="A0A6N9ZS02"/>
<dbReference type="Gene3D" id="1.10.1220.190">
    <property type="entry name" value="VirC2, RHH domain"/>
    <property type="match status" value="1"/>
</dbReference>
<evidence type="ECO:0000256" key="1">
    <source>
        <dbReference type="SAM" id="MobiDB-lite"/>
    </source>
</evidence>
<evidence type="ECO:0000313" key="2">
    <source>
        <dbReference type="EMBL" id="NEH96066.1"/>
    </source>
</evidence>
<dbReference type="NCBIfam" id="NF010436">
    <property type="entry name" value="PRK13862.1"/>
    <property type="match status" value="1"/>
</dbReference>
<reference evidence="2 3" key="1">
    <citation type="submission" date="2019-12" db="EMBL/GenBank/DDBJ databases">
        <title>Rhizobium genotypes associated with high levels of biological nitrogen fixation by grain legumes in a temperate-maritime cropping system.</title>
        <authorList>
            <person name="Maluk M."/>
            <person name="Francesc Ferrando Molina F."/>
            <person name="Lopez Del Egido L."/>
            <person name="Lafos M."/>
            <person name="Langarica-Fuentes A."/>
            <person name="Gebre Yohannes G."/>
            <person name="Young M.W."/>
            <person name="Martin P."/>
            <person name="Gantlett R."/>
            <person name="Kenicer G."/>
            <person name="Hawes C."/>
            <person name="Begg G.S."/>
            <person name="Quilliam R.S."/>
            <person name="Squire G.R."/>
            <person name="Poole P.S."/>
            <person name="Young P.W."/>
            <person name="Iannetta P.M."/>
            <person name="James E.K."/>
        </authorList>
    </citation>
    <scope>NUCLEOTIDE SEQUENCE [LARGE SCALE GENOMIC DNA]</scope>
    <source>
        <strain evidence="2 3">JHI2449</strain>
    </source>
</reference>
<accession>A0A6N9ZS02</accession>
<gene>
    <name evidence="2" type="ORF">GR206_34665</name>
</gene>
<dbReference type="PIRSF" id="PIRSF016094">
    <property type="entry name" value="VirC2"/>
    <property type="match status" value="1"/>
</dbReference>
<dbReference type="InterPro" id="IPR009841">
    <property type="entry name" value="VirC2"/>
</dbReference>
<dbReference type="InterPro" id="IPR038473">
    <property type="entry name" value="VirC2_C_sf"/>
</dbReference>
<dbReference type="GO" id="GO:0006355">
    <property type="term" value="P:regulation of DNA-templated transcription"/>
    <property type="evidence" value="ECO:0007669"/>
    <property type="project" value="InterPro"/>
</dbReference>
<dbReference type="SUPFAM" id="SSF47598">
    <property type="entry name" value="Ribbon-helix-helix"/>
    <property type="match status" value="1"/>
</dbReference>
<dbReference type="InterPro" id="IPR010985">
    <property type="entry name" value="Ribbon_hlx_hlx"/>
</dbReference>
<protein>
    <submittedName>
        <fullName evidence="2">Conjugal transfer protein VirC2</fullName>
    </submittedName>
</protein>
<comment type="caution">
    <text evidence="2">The sequence shown here is derived from an EMBL/GenBank/DDBJ whole genome shotgun (WGS) entry which is preliminary data.</text>
</comment>
<dbReference type="EMBL" id="WUEP01000064">
    <property type="protein sequence ID" value="NEH96066.1"/>
    <property type="molecule type" value="Genomic_DNA"/>
</dbReference>
<dbReference type="Proteomes" id="UP000468864">
    <property type="component" value="Unassembled WGS sequence"/>
</dbReference>
<name>A0A6N9ZS02_9HYPH</name>
<evidence type="ECO:0000313" key="3">
    <source>
        <dbReference type="Proteomes" id="UP000468864"/>
    </source>
</evidence>
<organism evidence="2 3">
    <name type="scientific">Rhizobium laguerreae</name>
    <dbReference type="NCBI Taxonomy" id="1076926"/>
    <lineage>
        <taxon>Bacteria</taxon>
        <taxon>Pseudomonadati</taxon>
        <taxon>Pseudomonadota</taxon>
        <taxon>Alphaproteobacteria</taxon>
        <taxon>Hyphomicrobiales</taxon>
        <taxon>Rhizobiaceae</taxon>
        <taxon>Rhizobium/Agrobacterium group</taxon>
        <taxon>Rhizobium</taxon>
    </lineage>
</organism>
<dbReference type="RefSeq" id="WP_163883695.1">
    <property type="nucleotide sequence ID" value="NZ_JAAXSD010000060.1"/>
</dbReference>